<feature type="domain" description="Stress-response A/B barrel" evidence="1">
    <location>
        <begin position="2"/>
        <end position="98"/>
    </location>
</feature>
<dbReference type="Gene3D" id="3.30.70.100">
    <property type="match status" value="1"/>
</dbReference>
<dbReference type="SUPFAM" id="SSF54909">
    <property type="entry name" value="Dimeric alpha+beta barrel"/>
    <property type="match status" value="1"/>
</dbReference>
<dbReference type="Pfam" id="PF07876">
    <property type="entry name" value="Dabb"/>
    <property type="match status" value="1"/>
</dbReference>
<dbReference type="RefSeq" id="WP_112054144.1">
    <property type="nucleotide sequence ID" value="NZ_QLSX01000003.1"/>
</dbReference>
<protein>
    <submittedName>
        <fullName evidence="2">Stress responsive alpha/beta barrel protein</fullName>
    </submittedName>
</protein>
<dbReference type="EMBL" id="QLSX01000003">
    <property type="protein sequence ID" value="RAR62954.1"/>
    <property type="molecule type" value="Genomic_DNA"/>
</dbReference>
<proteinExistence type="predicted"/>
<reference evidence="2 3" key="1">
    <citation type="submission" date="2018-06" db="EMBL/GenBank/DDBJ databases">
        <title>Comparative analysis of microorganisms from saline springs in Andes Mountain Range, Colombia.</title>
        <authorList>
            <person name="Rubin E."/>
        </authorList>
    </citation>
    <scope>NUCLEOTIDE SEQUENCE [LARGE SCALE GENOMIC DNA]</scope>
    <source>
        <strain evidence="2 3">USBA-857</strain>
    </source>
</reference>
<evidence type="ECO:0000259" key="1">
    <source>
        <dbReference type="PROSITE" id="PS51502"/>
    </source>
</evidence>
<dbReference type="PANTHER" id="PTHR37832">
    <property type="entry name" value="BLL2683 PROTEIN"/>
    <property type="match status" value="1"/>
</dbReference>
<name>A0A328XUJ9_9GAMM</name>
<accession>A0A328XUJ9</accession>
<dbReference type="OrthoDB" id="9808130at2"/>
<comment type="caution">
    <text evidence="2">The sequence shown here is derived from an EMBL/GenBank/DDBJ whole genome shotgun (WGS) entry which is preliminary data.</text>
</comment>
<gene>
    <name evidence="2" type="ORF">BCL93_103187</name>
</gene>
<evidence type="ECO:0000313" key="2">
    <source>
        <dbReference type="EMBL" id="RAR62954.1"/>
    </source>
</evidence>
<evidence type="ECO:0000313" key="3">
    <source>
        <dbReference type="Proteomes" id="UP000249700"/>
    </source>
</evidence>
<dbReference type="Proteomes" id="UP000249700">
    <property type="component" value="Unassembled WGS sequence"/>
</dbReference>
<dbReference type="PANTHER" id="PTHR37832:SF1">
    <property type="entry name" value="STRESS-RESPONSE A_B BARREL DOMAIN-CONTAINING PROTEIN"/>
    <property type="match status" value="1"/>
</dbReference>
<dbReference type="InterPro" id="IPR011008">
    <property type="entry name" value="Dimeric_a/b-barrel"/>
</dbReference>
<sequence length="100" mass="11267">MIKHIVLWTLHEQAEGRTKAENAAQAKRQLEALNGRIEGLLSLEVGIDLLHTDSSADLSLLATFASLEALEAYQRHPEHKALMPFMAAIRYDRRVIDYAL</sequence>
<dbReference type="AlphaFoldDB" id="A0A328XUJ9"/>
<dbReference type="SMART" id="SM00886">
    <property type="entry name" value="Dabb"/>
    <property type="match status" value="1"/>
</dbReference>
<organism evidence="2 3">
    <name type="scientific">Onishia taeanensis</name>
    <dbReference type="NCBI Taxonomy" id="284577"/>
    <lineage>
        <taxon>Bacteria</taxon>
        <taxon>Pseudomonadati</taxon>
        <taxon>Pseudomonadota</taxon>
        <taxon>Gammaproteobacteria</taxon>
        <taxon>Oceanospirillales</taxon>
        <taxon>Halomonadaceae</taxon>
        <taxon>Onishia</taxon>
    </lineage>
</organism>
<dbReference type="PROSITE" id="PS51502">
    <property type="entry name" value="S_R_A_B_BARREL"/>
    <property type="match status" value="1"/>
</dbReference>
<dbReference type="InterPro" id="IPR013097">
    <property type="entry name" value="Dabb"/>
</dbReference>